<sequence length="36" mass="3931">MRRLSAGLAGLPFPCFSPDAGATRVARERYRIALPL</sequence>
<gene>
    <name evidence="1" type="ORF">BAN20980_05746</name>
</gene>
<dbReference type="AlphaFoldDB" id="A0A6P2GGS6"/>
<proteinExistence type="predicted"/>
<organism evidence="1 2">
    <name type="scientific">Burkholderia anthina</name>
    <dbReference type="NCBI Taxonomy" id="179879"/>
    <lineage>
        <taxon>Bacteria</taxon>
        <taxon>Pseudomonadati</taxon>
        <taxon>Pseudomonadota</taxon>
        <taxon>Betaproteobacteria</taxon>
        <taxon>Burkholderiales</taxon>
        <taxon>Burkholderiaceae</taxon>
        <taxon>Burkholderia</taxon>
        <taxon>Burkholderia cepacia complex</taxon>
    </lineage>
</organism>
<reference evidence="1 2" key="1">
    <citation type="submission" date="2019-09" db="EMBL/GenBank/DDBJ databases">
        <authorList>
            <person name="Depoorter E."/>
        </authorList>
    </citation>
    <scope>NUCLEOTIDE SEQUENCE [LARGE SCALE GENOMIC DNA]</scope>
    <source>
        <strain evidence="1">LMG 20980</strain>
    </source>
</reference>
<evidence type="ECO:0000313" key="1">
    <source>
        <dbReference type="EMBL" id="VVU53015.1"/>
    </source>
</evidence>
<dbReference type="Proteomes" id="UP000494201">
    <property type="component" value="Unassembled WGS sequence"/>
</dbReference>
<name>A0A6P2GGS6_9BURK</name>
<protein>
    <submittedName>
        <fullName evidence="1">Uncharacterized protein</fullName>
    </submittedName>
</protein>
<dbReference type="EMBL" id="CABVLY010000029">
    <property type="protein sequence ID" value="VVU53015.1"/>
    <property type="molecule type" value="Genomic_DNA"/>
</dbReference>
<accession>A0A6P2GGS6</accession>
<evidence type="ECO:0000313" key="2">
    <source>
        <dbReference type="Proteomes" id="UP000494201"/>
    </source>
</evidence>